<accession>A0A381TMP3</accession>
<reference evidence="1" key="1">
    <citation type="submission" date="2018-05" db="EMBL/GenBank/DDBJ databases">
        <authorList>
            <person name="Lanie J.A."/>
            <person name="Ng W.-L."/>
            <person name="Kazmierczak K.M."/>
            <person name="Andrzejewski T.M."/>
            <person name="Davidsen T.M."/>
            <person name="Wayne K.J."/>
            <person name="Tettelin H."/>
            <person name="Glass J.I."/>
            <person name="Rusch D."/>
            <person name="Podicherti R."/>
            <person name="Tsui H.-C.T."/>
            <person name="Winkler M.E."/>
        </authorList>
    </citation>
    <scope>NUCLEOTIDE SEQUENCE</scope>
</reference>
<organism evidence="1">
    <name type="scientific">marine metagenome</name>
    <dbReference type="NCBI Taxonomy" id="408172"/>
    <lineage>
        <taxon>unclassified sequences</taxon>
        <taxon>metagenomes</taxon>
        <taxon>ecological metagenomes</taxon>
    </lineage>
</organism>
<gene>
    <name evidence="1" type="ORF">METZ01_LOCUS70186</name>
</gene>
<dbReference type="EMBL" id="UINC01004855">
    <property type="protein sequence ID" value="SVA17332.1"/>
    <property type="molecule type" value="Genomic_DNA"/>
</dbReference>
<protein>
    <submittedName>
        <fullName evidence="1">Uncharacterized protein</fullName>
    </submittedName>
</protein>
<proteinExistence type="predicted"/>
<evidence type="ECO:0000313" key="1">
    <source>
        <dbReference type="EMBL" id="SVA17332.1"/>
    </source>
</evidence>
<sequence length="32" mass="3490">MATGKTMFPARLVAWTSRLSSSASPEYAKRTS</sequence>
<name>A0A381TMP3_9ZZZZ</name>
<dbReference type="AlphaFoldDB" id="A0A381TMP3"/>